<reference evidence="2 3" key="1">
    <citation type="submission" date="2019-08" db="EMBL/GenBank/DDBJ databases">
        <title>Deep-cultivation of Planctomycetes and their phenomic and genomic characterization uncovers novel biology.</title>
        <authorList>
            <person name="Wiegand S."/>
            <person name="Jogler M."/>
            <person name="Boedeker C."/>
            <person name="Pinto D."/>
            <person name="Vollmers J."/>
            <person name="Rivas-Marin E."/>
            <person name="Kohn T."/>
            <person name="Peeters S.H."/>
            <person name="Heuer A."/>
            <person name="Rast P."/>
            <person name="Oberbeckmann S."/>
            <person name="Bunk B."/>
            <person name="Jeske O."/>
            <person name="Meyerdierks A."/>
            <person name="Storesund J.E."/>
            <person name="Kallscheuer N."/>
            <person name="Luecker S."/>
            <person name="Lage O.M."/>
            <person name="Pohl T."/>
            <person name="Merkel B.J."/>
            <person name="Hornburger P."/>
            <person name="Mueller R.-W."/>
            <person name="Bruemmer F."/>
            <person name="Labrenz M."/>
            <person name="Spormann A.M."/>
            <person name="Op den Camp H."/>
            <person name="Overmann J."/>
            <person name="Amann R."/>
            <person name="Jetten M.S.M."/>
            <person name="Mascher T."/>
            <person name="Medema M.H."/>
            <person name="Devos D.P."/>
            <person name="Kaster A.-K."/>
            <person name="Ovreas L."/>
            <person name="Rohde M."/>
            <person name="Galperin M.Y."/>
            <person name="Jogler C."/>
        </authorList>
    </citation>
    <scope>NUCLEOTIDE SEQUENCE [LARGE SCALE GENOMIC DNA]</scope>
    <source>
        <strain evidence="2 3">OJF2</strain>
    </source>
</reference>
<feature type="transmembrane region" description="Helical" evidence="1">
    <location>
        <begin position="67"/>
        <end position="87"/>
    </location>
</feature>
<evidence type="ECO:0000256" key="1">
    <source>
        <dbReference type="SAM" id="Phobius"/>
    </source>
</evidence>
<evidence type="ECO:0000313" key="2">
    <source>
        <dbReference type="EMBL" id="QEH32037.1"/>
    </source>
</evidence>
<dbReference type="KEGG" id="agv:OJF2_05060"/>
<dbReference type="Proteomes" id="UP000324233">
    <property type="component" value="Chromosome"/>
</dbReference>
<organism evidence="2 3">
    <name type="scientific">Aquisphaera giovannonii</name>
    <dbReference type="NCBI Taxonomy" id="406548"/>
    <lineage>
        <taxon>Bacteria</taxon>
        <taxon>Pseudomonadati</taxon>
        <taxon>Planctomycetota</taxon>
        <taxon>Planctomycetia</taxon>
        <taxon>Isosphaerales</taxon>
        <taxon>Isosphaeraceae</taxon>
        <taxon>Aquisphaera</taxon>
    </lineage>
</organism>
<keyword evidence="1" id="KW-1133">Transmembrane helix</keyword>
<feature type="transmembrane region" description="Helical" evidence="1">
    <location>
        <begin position="36"/>
        <end position="55"/>
    </location>
</feature>
<gene>
    <name evidence="2" type="ORF">OJF2_05060</name>
</gene>
<feature type="transmembrane region" description="Helical" evidence="1">
    <location>
        <begin position="118"/>
        <end position="137"/>
    </location>
</feature>
<feature type="transmembrane region" description="Helical" evidence="1">
    <location>
        <begin position="149"/>
        <end position="168"/>
    </location>
</feature>
<proteinExistence type="predicted"/>
<protein>
    <submittedName>
        <fullName evidence="2">Uncharacterized protein</fullName>
    </submittedName>
</protein>
<accession>A0A5B9VVS2</accession>
<dbReference type="AlphaFoldDB" id="A0A5B9VVS2"/>
<keyword evidence="3" id="KW-1185">Reference proteome</keyword>
<keyword evidence="1" id="KW-0812">Transmembrane</keyword>
<dbReference type="EMBL" id="CP042997">
    <property type="protein sequence ID" value="QEH32037.1"/>
    <property type="molecule type" value="Genomic_DNA"/>
</dbReference>
<keyword evidence="1" id="KW-0472">Membrane</keyword>
<dbReference type="RefSeq" id="WP_148590928.1">
    <property type="nucleotide sequence ID" value="NZ_CP042997.1"/>
</dbReference>
<sequence length="225" mass="23097">MRTGGGISIGRMMIAVALIAANLALAQALPPEFRLFPTIWVLAAVPDYVAFRKLVQGREMGAFDHAFLIALVPTYVSLANLAAAGRIHPLGVLVRCWEHLSGAGTVGSPAGGPDAGEIWMACALSVAIAMAAGWAAARVGRRTGWDVAAFLRRSLVGLGAACLLITAADAAGRWPETTPAGQAVRISVMALCMVAGGSICRSRLRSAAAATCEGPSRPAAGIAPR</sequence>
<name>A0A5B9VVS2_9BACT</name>
<feature type="transmembrane region" description="Helical" evidence="1">
    <location>
        <begin position="180"/>
        <end position="200"/>
    </location>
</feature>
<evidence type="ECO:0000313" key="3">
    <source>
        <dbReference type="Proteomes" id="UP000324233"/>
    </source>
</evidence>